<dbReference type="InterPro" id="IPR016181">
    <property type="entry name" value="Acyl_CoA_acyltransferase"/>
</dbReference>
<dbReference type="InterPro" id="IPR051531">
    <property type="entry name" value="N-acetyltransferase"/>
</dbReference>
<dbReference type="InterPro" id="IPR000182">
    <property type="entry name" value="GNAT_dom"/>
</dbReference>
<name>A0A1H9IZD6_9LACT</name>
<dbReference type="EMBL" id="FOGF01000007">
    <property type="protein sequence ID" value="SEQ79735.1"/>
    <property type="molecule type" value="Genomic_DNA"/>
</dbReference>
<dbReference type="Pfam" id="PF13302">
    <property type="entry name" value="Acetyltransf_3"/>
    <property type="match status" value="1"/>
</dbReference>
<keyword evidence="2" id="KW-0808">Transferase</keyword>
<accession>A0A1H9IZD6</accession>
<evidence type="ECO:0000313" key="3">
    <source>
        <dbReference type="Proteomes" id="UP000198556"/>
    </source>
</evidence>
<gene>
    <name evidence="2" type="ORF">SAMN05421767_10724</name>
</gene>
<dbReference type="OrthoDB" id="9798081at2"/>
<dbReference type="GO" id="GO:0016747">
    <property type="term" value="F:acyltransferase activity, transferring groups other than amino-acyl groups"/>
    <property type="evidence" value="ECO:0007669"/>
    <property type="project" value="InterPro"/>
</dbReference>
<dbReference type="STRING" id="137733.SAMN05421767_10724"/>
<dbReference type="Proteomes" id="UP000198556">
    <property type="component" value="Unassembled WGS sequence"/>
</dbReference>
<dbReference type="AlphaFoldDB" id="A0A1H9IZD6"/>
<reference evidence="2 3" key="1">
    <citation type="submission" date="2016-10" db="EMBL/GenBank/DDBJ databases">
        <authorList>
            <person name="de Groot N.N."/>
        </authorList>
    </citation>
    <scope>NUCLEOTIDE SEQUENCE [LARGE SCALE GENOMIC DNA]</scope>
    <source>
        <strain evidence="2 3">DSM 15827</strain>
    </source>
</reference>
<dbReference type="SUPFAM" id="SSF55729">
    <property type="entry name" value="Acyl-CoA N-acyltransferases (Nat)"/>
    <property type="match status" value="1"/>
</dbReference>
<organism evidence="2 3">
    <name type="scientific">Granulicatella balaenopterae</name>
    <dbReference type="NCBI Taxonomy" id="137733"/>
    <lineage>
        <taxon>Bacteria</taxon>
        <taxon>Bacillati</taxon>
        <taxon>Bacillota</taxon>
        <taxon>Bacilli</taxon>
        <taxon>Lactobacillales</taxon>
        <taxon>Carnobacteriaceae</taxon>
        <taxon>Granulicatella</taxon>
    </lineage>
</organism>
<dbReference type="PANTHER" id="PTHR43792">
    <property type="entry name" value="GNAT FAMILY, PUTATIVE (AFU_ORTHOLOGUE AFUA_3G00765)-RELATED-RELATED"/>
    <property type="match status" value="1"/>
</dbReference>
<evidence type="ECO:0000259" key="1">
    <source>
        <dbReference type="PROSITE" id="PS51186"/>
    </source>
</evidence>
<dbReference type="PROSITE" id="PS51186">
    <property type="entry name" value="GNAT"/>
    <property type="match status" value="1"/>
</dbReference>
<dbReference type="PANTHER" id="PTHR43792:SF1">
    <property type="entry name" value="N-ACETYLTRANSFERASE DOMAIN-CONTAINING PROTEIN"/>
    <property type="match status" value="1"/>
</dbReference>
<feature type="domain" description="N-acetyltransferase" evidence="1">
    <location>
        <begin position="14"/>
        <end position="179"/>
    </location>
</feature>
<keyword evidence="3" id="KW-1185">Reference proteome</keyword>
<sequence>MKSLGTKSLSSQRILLRPFIIEDTKASYENWTSDALMTKYLRWPAHVSMNETENILRSWINQYSDENFFQWAIIVKATGEVIGTISSVDTNLSERTVELGYCIGSKWWHKGYTTEAGKLVCDYLLTECGFEKLIIHHDSQNPASGKVAQKLEFNYLGRKLQAGRNNQGIVDEDCYELTK</sequence>
<dbReference type="RefSeq" id="WP_089746150.1">
    <property type="nucleotide sequence ID" value="NZ_FOGF01000007.1"/>
</dbReference>
<evidence type="ECO:0000313" key="2">
    <source>
        <dbReference type="EMBL" id="SEQ79735.1"/>
    </source>
</evidence>
<proteinExistence type="predicted"/>
<dbReference type="Gene3D" id="3.40.630.30">
    <property type="match status" value="1"/>
</dbReference>
<protein>
    <submittedName>
        <fullName evidence="2">Aspartyl-tRNA(Asn)/glutamyl-tRNA(Gln) amidotransferase subunit C/ribosomal-protein-alanine N-acetyltransferase</fullName>
    </submittedName>
</protein>